<dbReference type="PANTHER" id="PTHR34883:SF15">
    <property type="entry name" value="EXTRACELLULAR SERINE-RICH PROTEIN"/>
    <property type="match status" value="1"/>
</dbReference>
<evidence type="ECO:0000313" key="4">
    <source>
        <dbReference type="Proteomes" id="UP000007431"/>
    </source>
</evidence>
<dbReference type="InterPro" id="IPR008972">
    <property type="entry name" value="Cupredoxin"/>
</dbReference>
<dbReference type="InParanoid" id="D8PY23"/>
<evidence type="ECO:0000256" key="2">
    <source>
        <dbReference type="SAM" id="SignalP"/>
    </source>
</evidence>
<organism evidence="4">
    <name type="scientific">Schizophyllum commune (strain H4-8 / FGSC 9210)</name>
    <name type="common">Split gill fungus</name>
    <dbReference type="NCBI Taxonomy" id="578458"/>
    <lineage>
        <taxon>Eukaryota</taxon>
        <taxon>Fungi</taxon>
        <taxon>Dikarya</taxon>
        <taxon>Basidiomycota</taxon>
        <taxon>Agaricomycotina</taxon>
        <taxon>Agaricomycetes</taxon>
        <taxon>Agaricomycetidae</taxon>
        <taxon>Agaricales</taxon>
        <taxon>Schizophyllaceae</taxon>
        <taxon>Schizophyllum</taxon>
    </lineage>
</organism>
<dbReference type="EMBL" id="GL377304">
    <property type="protein sequence ID" value="EFI99178.1"/>
    <property type="molecule type" value="Genomic_DNA"/>
</dbReference>
<dbReference type="CDD" id="cd00920">
    <property type="entry name" value="Cupredoxin"/>
    <property type="match status" value="1"/>
</dbReference>
<dbReference type="KEGG" id="scm:SCHCO_01151738"/>
<proteinExistence type="predicted"/>
<feature type="signal peptide" evidence="2">
    <location>
        <begin position="1"/>
        <end position="20"/>
    </location>
</feature>
<feature type="region of interest" description="Disordered" evidence="1">
    <location>
        <begin position="636"/>
        <end position="656"/>
    </location>
</feature>
<dbReference type="SUPFAM" id="SSF49503">
    <property type="entry name" value="Cupredoxins"/>
    <property type="match status" value="1"/>
</dbReference>
<keyword evidence="2" id="KW-0732">Signal</keyword>
<accession>D8PY23</accession>
<dbReference type="eggNOG" id="ENOG502S40X">
    <property type="taxonomic scope" value="Eukaryota"/>
</dbReference>
<dbReference type="STRING" id="578458.D8PY23"/>
<evidence type="ECO:0000256" key="1">
    <source>
        <dbReference type="SAM" id="MobiDB-lite"/>
    </source>
</evidence>
<feature type="chain" id="PRO_5003120422" description="Aprataxin and PNK-like factor PBZ domain-containing protein" evidence="2">
    <location>
        <begin position="21"/>
        <end position="747"/>
    </location>
</feature>
<dbReference type="Proteomes" id="UP000007431">
    <property type="component" value="Unassembled WGS sequence"/>
</dbReference>
<feature type="compositionally biased region" description="Low complexity" evidence="1">
    <location>
        <begin position="643"/>
        <end position="656"/>
    </location>
</feature>
<dbReference type="OMA" id="YILCYNI"/>
<dbReference type="HOGENOM" id="CLU_372198_0_0_1"/>
<gene>
    <name evidence="3" type="ORF">SCHCODRAFT_233751</name>
</gene>
<evidence type="ECO:0000313" key="3">
    <source>
        <dbReference type="EMBL" id="EFI99178.1"/>
    </source>
</evidence>
<name>D8PY23_SCHCM</name>
<dbReference type="RefSeq" id="XP_003034081.1">
    <property type="nucleotide sequence ID" value="XM_003034035.1"/>
</dbReference>
<dbReference type="GeneID" id="9586643"/>
<dbReference type="OrthoDB" id="2745518at2759"/>
<dbReference type="VEuPathDB" id="FungiDB:SCHCODRAFT_01151738"/>
<protein>
    <recommendedName>
        <fullName evidence="5">Aprataxin and PNK-like factor PBZ domain-containing protein</fullName>
    </recommendedName>
</protein>
<dbReference type="Gene3D" id="2.60.40.420">
    <property type="entry name" value="Cupredoxins - blue copper proteins"/>
    <property type="match status" value="1"/>
</dbReference>
<evidence type="ECO:0008006" key="5">
    <source>
        <dbReference type="Google" id="ProtNLM"/>
    </source>
</evidence>
<dbReference type="PANTHER" id="PTHR34883">
    <property type="entry name" value="SERINE-RICH PROTEIN, PUTATIVE-RELATED-RELATED"/>
    <property type="match status" value="1"/>
</dbReference>
<reference evidence="3 4" key="1">
    <citation type="journal article" date="2010" name="Nat. Biotechnol.">
        <title>Genome sequence of the model mushroom Schizophyllum commune.</title>
        <authorList>
            <person name="Ohm R.A."/>
            <person name="de Jong J.F."/>
            <person name="Lugones L.G."/>
            <person name="Aerts A."/>
            <person name="Kothe E."/>
            <person name="Stajich J.E."/>
            <person name="de Vries R.P."/>
            <person name="Record E."/>
            <person name="Levasseur A."/>
            <person name="Baker S.E."/>
            <person name="Bartholomew K.A."/>
            <person name="Coutinho P.M."/>
            <person name="Erdmann S."/>
            <person name="Fowler T.J."/>
            <person name="Gathman A.C."/>
            <person name="Lombard V."/>
            <person name="Henrissat B."/>
            <person name="Knabe N."/>
            <person name="Kuees U."/>
            <person name="Lilly W.W."/>
            <person name="Lindquist E."/>
            <person name="Lucas S."/>
            <person name="Magnuson J.K."/>
            <person name="Piumi F."/>
            <person name="Raudaskoski M."/>
            <person name="Salamov A."/>
            <person name="Schmutz J."/>
            <person name="Schwarze F.W.M.R."/>
            <person name="vanKuyk P.A."/>
            <person name="Horton J.S."/>
            <person name="Grigoriev I.V."/>
            <person name="Woesten H.A.B."/>
        </authorList>
    </citation>
    <scope>NUCLEOTIDE SEQUENCE [LARGE SCALE GENOMIC DNA]</scope>
    <source>
        <strain evidence="4">H4-8 / FGSC 9210</strain>
    </source>
</reference>
<keyword evidence="4" id="KW-1185">Reference proteome</keyword>
<dbReference type="AlphaFoldDB" id="D8PY23"/>
<sequence>MQFFIALLYLTALFFSCALAKDFDVAVGENAALTFNPSSLTGVQNGDTITFHFLSGNHTLTQSTFDEPCKAKEGGVDSGYQDVQNAGGGDRLHYSITINNASTPLWFFCGQTGHCPRGMVFAVNPTADKTFADFQGTAKQVTPGSAANPDYVPSVTTNTTVSGATANNGALSAVWATSYGWLTAAVAGVRIASDQCGLPYPNLNARMLPVRLPTMRHFTSLPLDDDILQLILCQLPDYKSLQSAICSCKAFHRIYRTYPVQIEYAVATNIAGPSIPQALRVARFELFEDLTGEVEERKDAFPETNGPVRLDRQEKQLIYEYTKKVDRLETLFSRRHKTRKPTVSQLTSLESLRFRRAVYRLMLYCHIHGGVDDDWEAEESDRESIEELYEKHRDFLDQYGTDDLREMQAVADFITEIAHCVRREVESGEHVIVSMDFFDDFFLARGPLAALECYDARSFAPIEEDAIDADGSEMMFCAFLSQPVARIMSARKADYRSNHWRAILDSIPDEHATCDRCHEVKGLELYDETNYDDLFGVEGLNHRELPSLFKGHLSRHYTERFEIGAYFDGTAFFDYGAFLKAILAYSTPVVASASDASAPADASTRSPAAAAATASSSVAATAAPQSMSLEEWAEAIDDDESGASEASSGSASGAFASSSASAQPALPSSPRGPWDGLSTSSALCAECLKGVISEFLPRWWLDRKRNAGETIPAENCWYGWNCRTQTHRLQHATRLNHFCKPSRGDGV</sequence>
<dbReference type="InterPro" id="IPR052953">
    <property type="entry name" value="Ser-rich/MCO-related"/>
</dbReference>